<name>A0ABQ3VYQ1_9LACO</name>
<gene>
    <name evidence="8" type="ORF">YK48G_14530</name>
</gene>
<evidence type="ECO:0000313" key="9">
    <source>
        <dbReference type="Proteomes" id="UP000604765"/>
    </source>
</evidence>
<dbReference type="NCBIfam" id="TIGR03715">
    <property type="entry name" value="KxYKxGKxW"/>
    <property type="match status" value="1"/>
</dbReference>
<dbReference type="InterPro" id="IPR041277">
    <property type="entry name" value="MBG_Lactobacillales"/>
</dbReference>
<dbReference type="InterPro" id="IPR022263">
    <property type="entry name" value="KxYKxGKxW"/>
</dbReference>
<dbReference type="Gene3D" id="3.10.20.320">
    <property type="entry name" value="Putative peptidoglycan bound protein (lpxtg motif)"/>
    <property type="match status" value="1"/>
</dbReference>
<organism evidence="8 9">
    <name type="scientific">Lentilactobacillus fungorum</name>
    <dbReference type="NCBI Taxonomy" id="2201250"/>
    <lineage>
        <taxon>Bacteria</taxon>
        <taxon>Bacillati</taxon>
        <taxon>Bacillota</taxon>
        <taxon>Bacilli</taxon>
        <taxon>Lactobacillales</taxon>
        <taxon>Lactobacillaceae</taxon>
        <taxon>Lentilactobacillus</taxon>
    </lineage>
</organism>
<evidence type="ECO:0000256" key="5">
    <source>
        <dbReference type="SAM" id="MobiDB-lite"/>
    </source>
</evidence>
<proteinExistence type="predicted"/>
<feature type="transmembrane region" description="Helical" evidence="6">
    <location>
        <begin position="29"/>
        <end position="47"/>
    </location>
</feature>
<keyword evidence="9" id="KW-1185">Reference proteome</keyword>
<evidence type="ECO:0000256" key="3">
    <source>
        <dbReference type="ARBA" id="ARBA00022729"/>
    </source>
</evidence>
<protein>
    <recommendedName>
        <fullName evidence="7">Gram-positive cocci surface proteins LPxTG domain-containing protein</fullName>
    </recommendedName>
</protein>
<evidence type="ECO:0000256" key="2">
    <source>
        <dbReference type="ARBA" id="ARBA00022525"/>
    </source>
</evidence>
<reference evidence="8 9" key="1">
    <citation type="journal article" date="2021" name="Int. J. Syst. Evol. Microbiol.">
        <title>Lentilactobacillus fungorum sp. nov., isolated from spent mushroom substrates.</title>
        <authorList>
            <person name="Tohno M."/>
            <person name="Tanizawa Y."/>
            <person name="Kojima Y."/>
            <person name="Sakamoto M."/>
            <person name="Ohkuma M."/>
            <person name="Kobayashi H."/>
        </authorList>
    </citation>
    <scope>NUCLEOTIDE SEQUENCE [LARGE SCALE GENOMIC DNA]</scope>
    <source>
        <strain evidence="8 9">YK48G</strain>
    </source>
</reference>
<feature type="region of interest" description="Disordered" evidence="5">
    <location>
        <begin position="80"/>
        <end position="178"/>
    </location>
</feature>
<keyword evidence="3" id="KW-0732">Signal</keyword>
<keyword evidence="2" id="KW-0964">Secreted</keyword>
<evidence type="ECO:0000313" key="8">
    <source>
        <dbReference type="EMBL" id="GHP14028.1"/>
    </source>
</evidence>
<feature type="transmembrane region" description="Helical" evidence="6">
    <location>
        <begin position="2747"/>
        <end position="2765"/>
    </location>
</feature>
<dbReference type="PROSITE" id="PS50847">
    <property type="entry name" value="GRAM_POS_ANCHORING"/>
    <property type="match status" value="1"/>
</dbReference>
<sequence length="2772" mass="291569">MNRYQYNTRLFRDSLEKQEHYKLYKKGKLWLVAGISMFTTGLSYTMLTSHPVHADTTATYDGDAQAADASTAATAVATKPDVNTTSTNQTSDSAQTSTAANTASTTSTATTQSSATAASNPTGEITGTSSSSTQAATDNQATQTSQAAQSSQASSTKDTTSIQAPTSTKVGRVDKHAKNELKVKKTSYKKLTKYSKQSAQTIINQANKAIKATQKQIAKGNTIAGAKSDDNIPQDDALTAISTHQKAEQAQVLKTVKAAQKLAIKNKKQATTKLNTALAVVANMHDELNQATALVAADKKGVKAHVVANAKAAYNQVSVPNGTSAKVDDYGDLIITASNARSYNQVLKTIHKQGLTGSFRQIVDPAEAASLTLSGPTGITTTDTDGNITIDRSKATGQGGVNVSVTFNISGNKGDKFFVTTPNAPGSVSDSSIATSVQNSDGSTTTTWTLDQDNVTKKENLNFEYGRTPAYVYNDLSKSPDTGNFWPGANTPDAETDNGVVPDGTILPISYGGTNIDTQYKKVTLDNKRTIDAMSLGSPQGSSAKKAGQNYTYVLSFRSNVTGFNSLGVVTAVIDLPANFVFDSDETDYIQRNSYRSGIGVNSFKVLPGNKLQITSGGQNHAWAFNDSTINFAGHYTDGTTGSQTFKVESFKTAYLPGGDGKAPVVNDNGGEKQFTTQSSDFNSGHLYDFPNTTFTDTLTTNNTTSLLIIDRGINASNTLLIGSTTNNVLANFRVANTGNTTVDPTYTIKIPNGVDSTGINLPLNQAINSNWPKDTTYDVTVNYSDGSYQTFTKLGSGTTVSSINGTDVQLMTIPTNAHVTNYVITQSKQIAPDNFMGTQYNAIGDGDEAWWVESTNINDNDIVADAFTVLGNVGTKNVAPVTDGQKLSINLNIADKNSSYTTSYDSTFTATDKSTAELSFNSAPGSVTPGQTFTTYLTNGYGSGFNTQISANLNANAFRDSKGQVINKPSATDPNDQTSYSGNSRSIFEPVIYITTPAQTKLVPNAKTGLPITEAGIGWNGVNDTPKVSTFVNADGLTVTKMDYTGTGFEWTPLNQGMALTFKVNDDAVSAFVPWNNSEATGDGSYNGISYVNNRDFKNSGLTSSNNSATKFGTTGESVAVVMVKGDAVSNARQTSLSDLQNLYIQTADGQKITGLSAIQNGGMPGPTGAGTLVNDSKLSGYFFINAPQSMILNGTIQDNQSFGSSYSANGVNNPMKNDAQSIRLRLANNTANTSTNVGGVINLPTEVTANSGDTPGKFALQLTGAAKEGKSTSGDTTTTLYSTGKATLSADGKYVTLADGNKYYFNSADGKSTTTADDLMTANKVTDWSKIVGIVTSIPKLASQDMADVILPVKDPDSANDRGKQVTIPTAFRVDGLNNVNGSITDSFTTTAHIKNVDQDGNVINGFPGSNGGYSDDGMATPPTGVAGSKILNNIPTIPGYVFTTTDGDTTIKLDGSSTLVNHFQVDQATLTTKGRPKGELTDTAFGNTAANTGDKTATGTDTITFKYTDKDLAANGGVYQVTGPDGKDYATLAEALAANPTFDLKSDATGATQTFTVTFTQTPVDQDSIILQPKTKQYDGDASTDPTTFDVKLANGVVAPTAGWITADFDVTGITSQNVGSYAIKLSAQGLTDLQKANPTKVISMADVTNTQFTITKAPVTITVPTVTKTYDGQPYTDTLTAKVEGEAAKGDKVKYSLSDLSKDVDVGSYDIDVTADAAANPNYDIKVVAGKLTITPTATTGNVVIGNQTKVYDGDASTDPTTFEVTLPKGMTAPKDDWVAADFDTSKITSQNVGSYEVTLSQTGLAKLQAANPNTAIDANSVTAGKFTITPAPITITGPTVTKVYDGQPYTDKTKLVATIAGKPKAGVDLTTPQLGDISKDVNVGDYEISVTVDTAANPNYAITTKPGQLTITPSTTTDKVVVDGGTKTYDNDASTDPTTFKVTLPKGMTTPKDGWTKDDFDTSGITSQNVGNYAVTLSKTGLAKLQAANKNTAIDAKSVTAGTFTITPAKVTVTGPTVTKVYDGKPYSDQTKLVATVTDKPAKGVDVVYQLADISQDVNAGSYDIAVTADAKANPNYEVTVVAGKLTITPTATTDKVVVDGGTKVYDGDASTDPATFEVTLPSGIVAPTAGWTKDDFDTTGITSQNVGNYPVTLSQAGLAKLQAANVNTAIDANNVTAGKFTITKAPITITGPTLTKTYDGKPYAGVVTATVAGQPAKGDQVTYQVGDLSQDVAIGNYPVNVTAAANNNPNYTITIKPGTLTITPAPVDKSAINLQPKAKTYDGDASTDPTTFEVKLDDGLVAPKAGWTAADFDTTGITSQNVGAYAVKLSAQGLADLQQANPTKAITMADVTNTQFIITKANVTITVPSVTKQYDGQPYSGTINATISNKPTKGDDVKYTLTDISHDVEVGSYDVTATVDANANPNYNVEVIPGKLTITADYKLTINYVDEKGKPVAPATTKDNMKTGDDYTSKAIVVQKYYLIKSPTTPSGKVTTSDVTLTYVYRLIGKYIITPPANQGDVANVVYPNDPDDPAKILTPTTGIVPYISGYNAVDSDGHILKLADAKDPSKGYLPPTAPYATPDKDTYITYQKVSQPTNQPTTQPTQPVQPTTQPTNQPTTQPTQPAQPTQQPAQPTQQPAQPTTSPKEPTKTANQPAKPAVQKTKSRRAKAKGTSTTKQAATPMSKQQIAKTPVKVAGMYKPKPAQQLNQMKQVSNSKQAANQQLAAKRLPQTGDNPDNGAVLLGVIGMLSTIGLAALRKKRRQD</sequence>
<feature type="compositionally biased region" description="Polar residues" evidence="5">
    <location>
        <begin position="2652"/>
        <end position="2662"/>
    </location>
</feature>
<feature type="region of interest" description="Disordered" evidence="5">
    <location>
        <begin position="2601"/>
        <end position="2696"/>
    </location>
</feature>
<feature type="compositionally biased region" description="Low complexity" evidence="5">
    <location>
        <begin position="80"/>
        <end position="161"/>
    </location>
</feature>
<dbReference type="Gene3D" id="3.10.430.110">
    <property type="match status" value="5"/>
</dbReference>
<evidence type="ECO:0000256" key="4">
    <source>
        <dbReference type="ARBA" id="ARBA00023088"/>
    </source>
</evidence>
<dbReference type="Pfam" id="PF18676">
    <property type="entry name" value="MBG_2"/>
    <property type="match status" value="1"/>
</dbReference>
<dbReference type="NCBIfam" id="TIGR01167">
    <property type="entry name" value="LPXTG_anchor"/>
    <property type="match status" value="1"/>
</dbReference>
<dbReference type="InterPro" id="IPR019931">
    <property type="entry name" value="LPXTG_anchor"/>
</dbReference>
<dbReference type="RefSeq" id="WP_203630037.1">
    <property type="nucleotide sequence ID" value="NZ_BNJR01000012.1"/>
</dbReference>
<keyword evidence="6" id="KW-1133">Transmembrane helix</keyword>
<accession>A0ABQ3VYQ1</accession>
<evidence type="ECO:0000256" key="1">
    <source>
        <dbReference type="ARBA" id="ARBA00022512"/>
    </source>
</evidence>
<dbReference type="Proteomes" id="UP000604765">
    <property type="component" value="Unassembled WGS sequence"/>
</dbReference>
<keyword evidence="6" id="KW-0472">Membrane</keyword>
<dbReference type="Pfam" id="PF00746">
    <property type="entry name" value="Gram_pos_anchor"/>
    <property type="match status" value="1"/>
</dbReference>
<dbReference type="EMBL" id="BNJR01000012">
    <property type="protein sequence ID" value="GHP14028.1"/>
    <property type="molecule type" value="Genomic_DNA"/>
</dbReference>
<comment type="caution">
    <text evidence="8">The sequence shown here is derived from an EMBL/GenBank/DDBJ whole genome shotgun (WGS) entry which is preliminary data.</text>
</comment>
<feature type="compositionally biased region" description="Polar residues" evidence="5">
    <location>
        <begin position="2680"/>
        <end position="2696"/>
    </location>
</feature>
<dbReference type="InterPro" id="IPR041286">
    <property type="entry name" value="MBG_2"/>
</dbReference>
<keyword evidence="4" id="KW-0572">Peptidoglycan-anchor</keyword>
<keyword evidence="1" id="KW-0134">Cell wall</keyword>
<evidence type="ECO:0000256" key="6">
    <source>
        <dbReference type="SAM" id="Phobius"/>
    </source>
</evidence>
<dbReference type="Pfam" id="PF17883">
    <property type="entry name" value="MBG"/>
    <property type="match status" value="6"/>
</dbReference>
<feature type="compositionally biased region" description="Low complexity" evidence="5">
    <location>
        <begin position="2602"/>
        <end position="2651"/>
    </location>
</feature>
<feature type="domain" description="Gram-positive cocci surface proteins LPxTG" evidence="7">
    <location>
        <begin position="2737"/>
        <end position="2772"/>
    </location>
</feature>
<evidence type="ECO:0000259" key="7">
    <source>
        <dbReference type="PROSITE" id="PS50847"/>
    </source>
</evidence>
<keyword evidence="6" id="KW-0812">Transmembrane</keyword>
<dbReference type="Pfam" id="PF19258">
    <property type="entry name" value="KxYKxGKxW_sig"/>
    <property type="match status" value="1"/>
</dbReference>